<feature type="coiled-coil region" evidence="5">
    <location>
        <begin position="31"/>
        <end position="68"/>
    </location>
</feature>
<reference evidence="7" key="1">
    <citation type="submission" date="2015-06" db="EMBL/GenBank/DDBJ databases">
        <title>Expansion of signal transduction pathways in fungi by whole-genome duplication.</title>
        <authorList>
            <consortium name="DOE Joint Genome Institute"/>
            <person name="Corrochano L.M."/>
            <person name="Kuo A."/>
            <person name="Marcet-Houben M."/>
            <person name="Polaino S."/>
            <person name="Salamov A."/>
            <person name="Villalobos J.M."/>
            <person name="Alvarez M.I."/>
            <person name="Avalos J."/>
            <person name="Benito E.P."/>
            <person name="Benoit I."/>
            <person name="Burger G."/>
            <person name="Camino L.P."/>
            <person name="Canovas D."/>
            <person name="Cerda-Olmedo E."/>
            <person name="Cheng J.-F."/>
            <person name="Dominguez A."/>
            <person name="Elias M."/>
            <person name="Eslava A.P."/>
            <person name="Glaser F."/>
            <person name="Grimwood J."/>
            <person name="Gutierrez G."/>
            <person name="Heitman J."/>
            <person name="Henrissat B."/>
            <person name="Iturriaga E.A."/>
            <person name="Lang B.F."/>
            <person name="Lavin J.L."/>
            <person name="Lee S."/>
            <person name="Li W."/>
            <person name="Lindquist E."/>
            <person name="Lopez-Garcia S."/>
            <person name="Luque E.M."/>
            <person name="Marcos A.T."/>
            <person name="Martin J."/>
            <person name="McCluskey K."/>
            <person name="Medina H.R."/>
            <person name="Miralles-Duran A."/>
            <person name="Miyazaki A."/>
            <person name="Munoz-Torres E."/>
            <person name="Oguiza J.A."/>
            <person name="Ohm R."/>
            <person name="Olmedo M."/>
            <person name="Orejas M."/>
            <person name="Ortiz-Castellanos L."/>
            <person name="Pisabarro A.G."/>
            <person name="Rodriguez-Romero J."/>
            <person name="Ruiz-Herrera J."/>
            <person name="Ruiz-Vazquez R."/>
            <person name="Sanz C."/>
            <person name="Schackwitz W."/>
            <person name="Schmutz J."/>
            <person name="Shahriari M."/>
            <person name="Shelest E."/>
            <person name="Silva-Franco F."/>
            <person name="Soanes D."/>
            <person name="Syed K."/>
            <person name="Tagua V.G."/>
            <person name="Talbot N.J."/>
            <person name="Thon M."/>
            <person name="De vries R.P."/>
            <person name="Wiebenga A."/>
            <person name="Yadav J.S."/>
            <person name="Braun E.L."/>
            <person name="Baker S."/>
            <person name="Garre V."/>
            <person name="Horwitz B."/>
            <person name="Torres-Martinez S."/>
            <person name="Idnurm A."/>
            <person name="Herrera-Estrella A."/>
            <person name="Gabaldon T."/>
            <person name="Grigoriev I.V."/>
        </authorList>
    </citation>
    <scope>NUCLEOTIDE SEQUENCE [LARGE SCALE GENOMIC DNA]</scope>
    <source>
        <strain evidence="7">NRRL 1555(-)</strain>
    </source>
</reference>
<evidence type="ECO:0000256" key="4">
    <source>
        <dbReference type="ARBA" id="ARBA00023128"/>
    </source>
</evidence>
<dbReference type="GO" id="GO:0005739">
    <property type="term" value="C:mitochondrion"/>
    <property type="evidence" value="ECO:0007669"/>
    <property type="project" value="UniProtKB-SubCell"/>
</dbReference>
<dbReference type="InParanoid" id="A0A162YHG8"/>
<dbReference type="GeneID" id="28990871"/>
<keyword evidence="3" id="KW-0809">Transit peptide</keyword>
<dbReference type="Proteomes" id="UP000077315">
    <property type="component" value="Unassembled WGS sequence"/>
</dbReference>
<dbReference type="PANTHER" id="PTHR28163">
    <property type="entry name" value="PROTEIN PET117 HOMOLOG, MITOCHONDRIAL"/>
    <property type="match status" value="1"/>
</dbReference>
<evidence type="ECO:0000256" key="3">
    <source>
        <dbReference type="ARBA" id="ARBA00022946"/>
    </source>
</evidence>
<accession>A0A162YHG8</accession>
<dbReference type="VEuPathDB" id="FungiDB:PHYBLDRAFT_138270"/>
<evidence type="ECO:0000256" key="1">
    <source>
        <dbReference type="ARBA" id="ARBA00004173"/>
    </source>
</evidence>
<keyword evidence="5" id="KW-0175">Coiled coil</keyword>
<evidence type="ECO:0000256" key="5">
    <source>
        <dbReference type="SAM" id="Coils"/>
    </source>
</evidence>
<comment type="subcellular location">
    <subcellularLocation>
        <location evidence="1">Mitochondrion</location>
    </subcellularLocation>
</comment>
<gene>
    <name evidence="6" type="ORF">PHYBLDRAFT_138270</name>
</gene>
<dbReference type="AlphaFoldDB" id="A0A162YHG8"/>
<comment type="similarity">
    <text evidence="2">Belongs to the PET117 family.</text>
</comment>
<dbReference type="STRING" id="763407.A0A162YHG8"/>
<organism evidence="6 7">
    <name type="scientific">Phycomyces blakesleeanus (strain ATCC 8743b / DSM 1359 / FGSC 10004 / NBRC 33097 / NRRL 1555)</name>
    <dbReference type="NCBI Taxonomy" id="763407"/>
    <lineage>
        <taxon>Eukaryota</taxon>
        <taxon>Fungi</taxon>
        <taxon>Fungi incertae sedis</taxon>
        <taxon>Mucoromycota</taxon>
        <taxon>Mucoromycotina</taxon>
        <taxon>Mucoromycetes</taxon>
        <taxon>Mucorales</taxon>
        <taxon>Phycomycetaceae</taxon>
        <taxon>Phycomyces</taxon>
    </lineage>
</organism>
<dbReference type="RefSeq" id="XP_018298765.1">
    <property type="nucleotide sequence ID" value="XM_018429965.1"/>
</dbReference>
<dbReference type="PANTHER" id="PTHR28163:SF1">
    <property type="entry name" value="PROTEIN PET117 HOMOLOG, MITOCHONDRIAL"/>
    <property type="match status" value="1"/>
</dbReference>
<evidence type="ECO:0000313" key="6">
    <source>
        <dbReference type="EMBL" id="OAD80725.1"/>
    </source>
</evidence>
<name>A0A162YHG8_PHYB8</name>
<evidence type="ECO:0000313" key="7">
    <source>
        <dbReference type="Proteomes" id="UP000077315"/>
    </source>
</evidence>
<dbReference type="OrthoDB" id="76305at2759"/>
<dbReference type="Pfam" id="PF15786">
    <property type="entry name" value="PET117"/>
    <property type="match status" value="1"/>
</dbReference>
<keyword evidence="7" id="KW-1185">Reference proteome</keyword>
<keyword evidence="4" id="KW-0496">Mitochondrion</keyword>
<dbReference type="GO" id="GO:0033617">
    <property type="term" value="P:mitochondrial respiratory chain complex IV assembly"/>
    <property type="evidence" value="ECO:0007669"/>
    <property type="project" value="TreeGrafter"/>
</dbReference>
<proteinExistence type="inferred from homology"/>
<evidence type="ECO:0000256" key="2">
    <source>
        <dbReference type="ARBA" id="ARBA00008197"/>
    </source>
</evidence>
<dbReference type="InterPro" id="IPR031568">
    <property type="entry name" value="Pet117"/>
</dbReference>
<dbReference type="EMBL" id="KV440971">
    <property type="protein sequence ID" value="OAD80725.1"/>
    <property type="molecule type" value="Genomic_DNA"/>
</dbReference>
<sequence length="87" mass="9987">MSTPAKITLGASVAFCCATVWGVHYLQTYEKELLRKGLEKEQERRDKKEQQRINMLELEEQRALHEALLKTQKVSSLPSNEPAEESN</sequence>
<protein>
    <submittedName>
        <fullName evidence="6">Uncharacterized protein</fullName>
    </submittedName>
</protein>